<sequence length="220" mass="25558">MNFDLVKDVMDLVKEFQSKNKANPVYTNDVDGFKLWVKNTNESTPELNWEGKEFGRTPDSIINTLIVHINHYAKAYSKSAIYDSKFSTQDDFIFLISLKVHGPIKKMDLVKLNKQEKPVGIKIINRLISNEWVEQKDSKTDKRSKIIQITQEGLKALKNQMDKIRKATQIVTGDLSELEKIKLIELLQKLNEFHQPIYDEQLDSSKLLDHAYKTYLNKQS</sequence>
<comment type="caution">
    <text evidence="2">The sequence shown here is derived from an EMBL/GenBank/DDBJ whole genome shotgun (WGS) entry which is preliminary data.</text>
</comment>
<organism evidence="2 3">
    <name type="scientific">Profundicola chukchiensis</name>
    <dbReference type="NCBI Taxonomy" id="2961959"/>
    <lineage>
        <taxon>Bacteria</taxon>
        <taxon>Pseudomonadati</taxon>
        <taxon>Bacteroidota</taxon>
        <taxon>Flavobacteriia</taxon>
        <taxon>Flavobacteriales</taxon>
        <taxon>Weeksellaceae</taxon>
        <taxon>Profundicola</taxon>
    </lineage>
</organism>
<gene>
    <name evidence="2" type="ORF">NMK71_07265</name>
</gene>
<dbReference type="Pfam" id="PF13463">
    <property type="entry name" value="HTH_27"/>
    <property type="match status" value="1"/>
</dbReference>
<dbReference type="PROSITE" id="PS50995">
    <property type="entry name" value="HTH_MARR_2"/>
    <property type="match status" value="1"/>
</dbReference>
<evidence type="ECO:0000313" key="2">
    <source>
        <dbReference type="EMBL" id="MDG4946209.1"/>
    </source>
</evidence>
<dbReference type="InterPro" id="IPR036388">
    <property type="entry name" value="WH-like_DNA-bd_sf"/>
</dbReference>
<accession>A0A9X4N3E9</accession>
<dbReference type="SMART" id="SM00347">
    <property type="entry name" value="HTH_MARR"/>
    <property type="match status" value="1"/>
</dbReference>
<keyword evidence="3" id="KW-1185">Reference proteome</keyword>
<protein>
    <submittedName>
        <fullName evidence="2">MarR family transcriptional regulator</fullName>
    </submittedName>
</protein>
<dbReference type="RefSeq" id="WP_304420686.1">
    <property type="nucleotide sequence ID" value="NZ_JANCMU010000003.1"/>
</dbReference>
<name>A0A9X4N3E9_9FLAO</name>
<evidence type="ECO:0000259" key="1">
    <source>
        <dbReference type="PROSITE" id="PS50995"/>
    </source>
</evidence>
<dbReference type="InterPro" id="IPR000835">
    <property type="entry name" value="HTH_MarR-typ"/>
</dbReference>
<dbReference type="InterPro" id="IPR036390">
    <property type="entry name" value="WH_DNA-bd_sf"/>
</dbReference>
<proteinExistence type="predicted"/>
<evidence type="ECO:0000313" key="3">
    <source>
        <dbReference type="Proteomes" id="UP001152599"/>
    </source>
</evidence>
<dbReference type="EMBL" id="JANCMU010000003">
    <property type="protein sequence ID" value="MDG4946209.1"/>
    <property type="molecule type" value="Genomic_DNA"/>
</dbReference>
<feature type="domain" description="HTH marR-type" evidence="1">
    <location>
        <begin position="59"/>
        <end position="192"/>
    </location>
</feature>
<dbReference type="Proteomes" id="UP001152599">
    <property type="component" value="Unassembled WGS sequence"/>
</dbReference>
<dbReference type="Gene3D" id="1.10.10.10">
    <property type="entry name" value="Winged helix-like DNA-binding domain superfamily/Winged helix DNA-binding domain"/>
    <property type="match status" value="1"/>
</dbReference>
<dbReference type="AlphaFoldDB" id="A0A9X4N3E9"/>
<reference evidence="2" key="1">
    <citation type="submission" date="2022-07" db="EMBL/GenBank/DDBJ databases">
        <title>Description and genome-wide analysis of Profundicola chukchiensis gen. nov., sp. nov., marine bacteria isolated from bottom sediments of the Chukchi Sea.</title>
        <authorList>
            <person name="Romanenko L."/>
            <person name="Otstavnykh N."/>
            <person name="Kurilenko V."/>
            <person name="Eremeev V."/>
            <person name="Velansky P."/>
            <person name="Mikhailov V."/>
            <person name="Isaeva M."/>
        </authorList>
    </citation>
    <scope>NUCLEOTIDE SEQUENCE</scope>
    <source>
        <strain evidence="2">KMM 9713</strain>
    </source>
</reference>
<dbReference type="SUPFAM" id="SSF46785">
    <property type="entry name" value="Winged helix' DNA-binding domain"/>
    <property type="match status" value="1"/>
</dbReference>
<dbReference type="GO" id="GO:0003700">
    <property type="term" value="F:DNA-binding transcription factor activity"/>
    <property type="evidence" value="ECO:0007669"/>
    <property type="project" value="InterPro"/>
</dbReference>